<evidence type="ECO:0000313" key="3">
    <source>
        <dbReference type="Proteomes" id="UP000007801"/>
    </source>
</evidence>
<feature type="compositionally biased region" description="Polar residues" evidence="1">
    <location>
        <begin position="2055"/>
        <end position="2067"/>
    </location>
</feature>
<feature type="compositionally biased region" description="Acidic residues" evidence="1">
    <location>
        <begin position="1357"/>
        <end position="1366"/>
    </location>
</feature>
<evidence type="ECO:0000256" key="1">
    <source>
        <dbReference type="SAM" id="MobiDB-lite"/>
    </source>
</evidence>
<keyword evidence="3" id="KW-1185">Reference proteome</keyword>
<dbReference type="SUPFAM" id="SSF49879">
    <property type="entry name" value="SMAD/FHA domain"/>
    <property type="match status" value="1"/>
</dbReference>
<dbReference type="OrthoDB" id="8064978at2759"/>
<feature type="compositionally biased region" description="Basic and acidic residues" evidence="1">
    <location>
        <begin position="2727"/>
        <end position="2745"/>
    </location>
</feature>
<feature type="region of interest" description="Disordered" evidence="1">
    <location>
        <begin position="2126"/>
        <end position="2252"/>
    </location>
</feature>
<dbReference type="FunCoup" id="B3M2S7">
    <property type="interactions" value="54"/>
</dbReference>
<feature type="compositionally biased region" description="Polar residues" evidence="1">
    <location>
        <begin position="1660"/>
        <end position="1676"/>
    </location>
</feature>
<feature type="compositionally biased region" description="Basic and acidic residues" evidence="1">
    <location>
        <begin position="2861"/>
        <end position="2888"/>
    </location>
</feature>
<feature type="compositionally biased region" description="Basic and acidic residues" evidence="1">
    <location>
        <begin position="2662"/>
        <end position="2673"/>
    </location>
</feature>
<feature type="compositionally biased region" description="Basic and acidic residues" evidence="1">
    <location>
        <begin position="2698"/>
        <end position="2717"/>
    </location>
</feature>
<dbReference type="OMA" id="MMRTPKV"/>
<feature type="compositionally biased region" description="Polar residues" evidence="1">
    <location>
        <begin position="528"/>
        <end position="539"/>
    </location>
</feature>
<feature type="compositionally biased region" description="Basic and acidic residues" evidence="1">
    <location>
        <begin position="1455"/>
        <end position="1473"/>
    </location>
</feature>
<feature type="region of interest" description="Disordered" evidence="1">
    <location>
        <begin position="429"/>
        <end position="553"/>
    </location>
</feature>
<feature type="region of interest" description="Disordered" evidence="1">
    <location>
        <begin position="314"/>
        <end position="381"/>
    </location>
</feature>
<feature type="region of interest" description="Disordered" evidence="1">
    <location>
        <begin position="393"/>
        <end position="415"/>
    </location>
</feature>
<feature type="compositionally biased region" description="Polar residues" evidence="1">
    <location>
        <begin position="2094"/>
        <end position="2103"/>
    </location>
</feature>
<dbReference type="Proteomes" id="UP000007801">
    <property type="component" value="Unassembled WGS sequence"/>
</dbReference>
<feature type="compositionally biased region" description="Pro residues" evidence="1">
    <location>
        <begin position="3273"/>
        <end position="3285"/>
    </location>
</feature>
<feature type="compositionally biased region" description="Polar residues" evidence="1">
    <location>
        <begin position="1296"/>
        <end position="1309"/>
    </location>
</feature>
<feature type="region of interest" description="Disordered" evidence="1">
    <location>
        <begin position="1794"/>
        <end position="1962"/>
    </location>
</feature>
<name>B3M2S7_DROAN</name>
<dbReference type="eggNOG" id="ENOG502SAJQ">
    <property type="taxonomic scope" value="Eukaryota"/>
</dbReference>
<evidence type="ECO:0008006" key="4">
    <source>
        <dbReference type="Google" id="ProtNLM"/>
    </source>
</evidence>
<reference evidence="2 3" key="1">
    <citation type="journal article" date="2007" name="Nature">
        <title>Evolution of genes and genomes on the Drosophila phylogeny.</title>
        <authorList>
            <consortium name="Drosophila 12 Genomes Consortium"/>
            <person name="Clark A.G."/>
            <person name="Eisen M.B."/>
            <person name="Smith D.R."/>
            <person name="Bergman C.M."/>
            <person name="Oliver B."/>
            <person name="Markow T.A."/>
            <person name="Kaufman T.C."/>
            <person name="Kellis M."/>
            <person name="Gelbart W."/>
            <person name="Iyer V.N."/>
            <person name="Pollard D.A."/>
            <person name="Sackton T.B."/>
            <person name="Larracuente A.M."/>
            <person name="Singh N.D."/>
            <person name="Abad J.P."/>
            <person name="Abt D.N."/>
            <person name="Adryan B."/>
            <person name="Aguade M."/>
            <person name="Akashi H."/>
            <person name="Anderson W.W."/>
            <person name="Aquadro C.F."/>
            <person name="Ardell D.H."/>
            <person name="Arguello R."/>
            <person name="Artieri C.G."/>
            <person name="Barbash D.A."/>
            <person name="Barker D."/>
            <person name="Barsanti P."/>
            <person name="Batterham P."/>
            <person name="Batzoglou S."/>
            <person name="Begun D."/>
            <person name="Bhutkar A."/>
            <person name="Blanco E."/>
            <person name="Bosak S.A."/>
            <person name="Bradley R.K."/>
            <person name="Brand A.D."/>
            <person name="Brent M.R."/>
            <person name="Brooks A.N."/>
            <person name="Brown R.H."/>
            <person name="Butlin R.K."/>
            <person name="Caggese C."/>
            <person name="Calvi B.R."/>
            <person name="Bernardo de Carvalho A."/>
            <person name="Caspi A."/>
            <person name="Castrezana S."/>
            <person name="Celniker S.E."/>
            <person name="Chang J.L."/>
            <person name="Chapple C."/>
            <person name="Chatterji S."/>
            <person name="Chinwalla A."/>
            <person name="Civetta A."/>
            <person name="Clifton S.W."/>
            <person name="Comeron J.M."/>
            <person name="Costello J.C."/>
            <person name="Coyne J.A."/>
            <person name="Daub J."/>
            <person name="David R.G."/>
            <person name="Delcher A.L."/>
            <person name="Delehaunty K."/>
            <person name="Do C.B."/>
            <person name="Ebling H."/>
            <person name="Edwards K."/>
            <person name="Eickbush T."/>
            <person name="Evans J.D."/>
            <person name="Filipski A."/>
            <person name="Findeiss S."/>
            <person name="Freyhult E."/>
            <person name="Fulton L."/>
            <person name="Fulton R."/>
            <person name="Garcia A.C."/>
            <person name="Gardiner A."/>
            <person name="Garfield D.A."/>
            <person name="Garvin B.E."/>
            <person name="Gibson G."/>
            <person name="Gilbert D."/>
            <person name="Gnerre S."/>
            <person name="Godfrey J."/>
            <person name="Good R."/>
            <person name="Gotea V."/>
            <person name="Gravely B."/>
            <person name="Greenberg A.J."/>
            <person name="Griffiths-Jones S."/>
            <person name="Gross S."/>
            <person name="Guigo R."/>
            <person name="Gustafson E.A."/>
            <person name="Haerty W."/>
            <person name="Hahn M.W."/>
            <person name="Halligan D.L."/>
            <person name="Halpern A.L."/>
            <person name="Halter G.M."/>
            <person name="Han M.V."/>
            <person name="Heger A."/>
            <person name="Hillier L."/>
            <person name="Hinrichs A.S."/>
            <person name="Holmes I."/>
            <person name="Hoskins R.A."/>
            <person name="Hubisz M.J."/>
            <person name="Hultmark D."/>
            <person name="Huntley M.A."/>
            <person name="Jaffe D.B."/>
            <person name="Jagadeeshan S."/>
            <person name="Jeck W.R."/>
            <person name="Johnson J."/>
            <person name="Jones C.D."/>
            <person name="Jordan W.C."/>
            <person name="Karpen G.H."/>
            <person name="Kataoka E."/>
            <person name="Keightley P.D."/>
            <person name="Kheradpour P."/>
            <person name="Kirkness E.F."/>
            <person name="Koerich L.B."/>
            <person name="Kristiansen K."/>
            <person name="Kudrna D."/>
            <person name="Kulathinal R.J."/>
            <person name="Kumar S."/>
            <person name="Kwok R."/>
            <person name="Lander E."/>
            <person name="Langley C.H."/>
            <person name="Lapoint R."/>
            <person name="Lazzaro B.P."/>
            <person name="Lee S.J."/>
            <person name="Levesque L."/>
            <person name="Li R."/>
            <person name="Lin C.F."/>
            <person name="Lin M.F."/>
            <person name="Lindblad-Toh K."/>
            <person name="Llopart A."/>
            <person name="Long M."/>
            <person name="Low L."/>
            <person name="Lozovsky E."/>
            <person name="Lu J."/>
            <person name="Luo M."/>
            <person name="Machado C.A."/>
            <person name="Makalowski W."/>
            <person name="Marzo M."/>
            <person name="Matsuda M."/>
            <person name="Matzkin L."/>
            <person name="McAllister B."/>
            <person name="McBride C.S."/>
            <person name="McKernan B."/>
            <person name="McKernan K."/>
            <person name="Mendez-Lago M."/>
            <person name="Minx P."/>
            <person name="Mollenhauer M.U."/>
            <person name="Montooth K."/>
            <person name="Mount S.M."/>
            <person name="Mu X."/>
            <person name="Myers E."/>
            <person name="Negre B."/>
            <person name="Newfeld S."/>
            <person name="Nielsen R."/>
            <person name="Noor M.A."/>
            <person name="O'Grady P."/>
            <person name="Pachter L."/>
            <person name="Papaceit M."/>
            <person name="Parisi M.J."/>
            <person name="Parisi M."/>
            <person name="Parts L."/>
            <person name="Pedersen J.S."/>
            <person name="Pesole G."/>
            <person name="Phillippy A.M."/>
            <person name="Ponting C.P."/>
            <person name="Pop M."/>
            <person name="Porcelli D."/>
            <person name="Powell J.R."/>
            <person name="Prohaska S."/>
            <person name="Pruitt K."/>
            <person name="Puig M."/>
            <person name="Quesneville H."/>
            <person name="Ram K.R."/>
            <person name="Rand D."/>
            <person name="Rasmussen M.D."/>
            <person name="Reed L.K."/>
            <person name="Reenan R."/>
            <person name="Reily A."/>
            <person name="Remington K.A."/>
            <person name="Rieger T.T."/>
            <person name="Ritchie M.G."/>
            <person name="Robin C."/>
            <person name="Rogers Y.H."/>
            <person name="Rohde C."/>
            <person name="Rozas J."/>
            <person name="Rubenfield M.J."/>
            <person name="Ruiz A."/>
            <person name="Russo S."/>
            <person name="Salzberg S.L."/>
            <person name="Sanchez-Gracia A."/>
            <person name="Saranga D.J."/>
            <person name="Sato H."/>
            <person name="Schaeffer S.W."/>
            <person name="Schatz M.C."/>
            <person name="Schlenke T."/>
            <person name="Schwartz R."/>
            <person name="Segarra C."/>
            <person name="Singh R.S."/>
            <person name="Sirot L."/>
            <person name="Sirota M."/>
            <person name="Sisneros N.B."/>
            <person name="Smith C.D."/>
            <person name="Smith T.F."/>
            <person name="Spieth J."/>
            <person name="Stage D.E."/>
            <person name="Stark A."/>
            <person name="Stephan W."/>
            <person name="Strausberg R.L."/>
            <person name="Strempel S."/>
            <person name="Sturgill D."/>
            <person name="Sutton G."/>
            <person name="Sutton G.G."/>
            <person name="Tao W."/>
            <person name="Teichmann S."/>
            <person name="Tobari Y.N."/>
            <person name="Tomimura Y."/>
            <person name="Tsolas J.M."/>
            <person name="Valente V.L."/>
            <person name="Venter E."/>
            <person name="Venter J.C."/>
            <person name="Vicario S."/>
            <person name="Vieira F.G."/>
            <person name="Vilella A.J."/>
            <person name="Villasante A."/>
            <person name="Walenz B."/>
            <person name="Wang J."/>
            <person name="Wasserman M."/>
            <person name="Watts T."/>
            <person name="Wilson D."/>
            <person name="Wilson R.K."/>
            <person name="Wing R.A."/>
            <person name="Wolfner M.F."/>
            <person name="Wong A."/>
            <person name="Wong G.K."/>
            <person name="Wu C.I."/>
            <person name="Wu G."/>
            <person name="Yamamoto D."/>
            <person name="Yang H.P."/>
            <person name="Yang S.P."/>
            <person name="Yorke J.A."/>
            <person name="Yoshida K."/>
            <person name="Zdobnov E."/>
            <person name="Zhang P."/>
            <person name="Zhang Y."/>
            <person name="Zimin A.V."/>
            <person name="Baldwin J."/>
            <person name="Abdouelleil A."/>
            <person name="Abdulkadir J."/>
            <person name="Abebe A."/>
            <person name="Abera B."/>
            <person name="Abreu J."/>
            <person name="Acer S.C."/>
            <person name="Aftuck L."/>
            <person name="Alexander A."/>
            <person name="An P."/>
            <person name="Anderson E."/>
            <person name="Anderson S."/>
            <person name="Arachi H."/>
            <person name="Azer M."/>
            <person name="Bachantsang P."/>
            <person name="Barry A."/>
            <person name="Bayul T."/>
            <person name="Berlin A."/>
            <person name="Bessette D."/>
            <person name="Bloom T."/>
            <person name="Blye J."/>
            <person name="Boguslavskiy L."/>
            <person name="Bonnet C."/>
            <person name="Boukhgalter B."/>
            <person name="Bourzgui I."/>
            <person name="Brown A."/>
            <person name="Cahill P."/>
            <person name="Channer S."/>
            <person name="Cheshatsang Y."/>
            <person name="Chuda L."/>
            <person name="Citroen M."/>
            <person name="Collymore A."/>
            <person name="Cooke P."/>
            <person name="Costello M."/>
            <person name="D'Aco K."/>
            <person name="Daza R."/>
            <person name="De Haan G."/>
            <person name="DeGray S."/>
            <person name="DeMaso C."/>
            <person name="Dhargay N."/>
            <person name="Dooley K."/>
            <person name="Dooley E."/>
            <person name="Doricent M."/>
            <person name="Dorje P."/>
            <person name="Dorjee K."/>
            <person name="Dupes A."/>
            <person name="Elong R."/>
            <person name="Falk J."/>
            <person name="Farina A."/>
            <person name="Faro S."/>
            <person name="Ferguson D."/>
            <person name="Fisher S."/>
            <person name="Foley C.D."/>
            <person name="Franke A."/>
            <person name="Friedrich D."/>
            <person name="Gadbois L."/>
            <person name="Gearin G."/>
            <person name="Gearin C.R."/>
            <person name="Giannoukos G."/>
            <person name="Goode T."/>
            <person name="Graham J."/>
            <person name="Grandbois E."/>
            <person name="Grewal S."/>
            <person name="Gyaltsen K."/>
            <person name="Hafez N."/>
            <person name="Hagos B."/>
            <person name="Hall J."/>
            <person name="Henson C."/>
            <person name="Hollinger A."/>
            <person name="Honan T."/>
            <person name="Huard M.D."/>
            <person name="Hughes L."/>
            <person name="Hurhula B."/>
            <person name="Husby M.E."/>
            <person name="Kamat A."/>
            <person name="Kanga B."/>
            <person name="Kashin S."/>
            <person name="Khazanovich D."/>
            <person name="Kisner P."/>
            <person name="Lance K."/>
            <person name="Lara M."/>
            <person name="Lee W."/>
            <person name="Lennon N."/>
            <person name="Letendre F."/>
            <person name="LeVine R."/>
            <person name="Lipovsky A."/>
            <person name="Liu X."/>
            <person name="Liu J."/>
            <person name="Liu S."/>
            <person name="Lokyitsang T."/>
            <person name="Lokyitsang Y."/>
            <person name="Lubonja R."/>
            <person name="Lui A."/>
            <person name="MacDonald P."/>
            <person name="Magnisalis V."/>
            <person name="Maru K."/>
            <person name="Matthews C."/>
            <person name="McCusker W."/>
            <person name="McDonough S."/>
            <person name="Mehta T."/>
            <person name="Meldrim J."/>
            <person name="Meneus L."/>
            <person name="Mihai O."/>
            <person name="Mihalev A."/>
            <person name="Mihova T."/>
            <person name="Mittelman R."/>
            <person name="Mlenga V."/>
            <person name="Montmayeur A."/>
            <person name="Mulrain L."/>
            <person name="Navidi A."/>
            <person name="Naylor J."/>
            <person name="Negash T."/>
            <person name="Nguyen T."/>
            <person name="Nguyen N."/>
            <person name="Nicol R."/>
            <person name="Norbu C."/>
            <person name="Norbu N."/>
            <person name="Novod N."/>
            <person name="O'Neill B."/>
            <person name="Osman S."/>
            <person name="Markiewicz E."/>
            <person name="Oyono O.L."/>
            <person name="Patti C."/>
            <person name="Phunkhang P."/>
            <person name="Pierre F."/>
            <person name="Priest M."/>
            <person name="Raghuraman S."/>
            <person name="Rege F."/>
            <person name="Reyes R."/>
            <person name="Rise C."/>
            <person name="Rogov P."/>
            <person name="Ross K."/>
            <person name="Ryan E."/>
            <person name="Settipalli S."/>
            <person name="Shea T."/>
            <person name="Sherpa N."/>
            <person name="Shi L."/>
            <person name="Shih D."/>
            <person name="Sparrow T."/>
            <person name="Spaulding J."/>
            <person name="Stalker J."/>
            <person name="Stange-Thomann N."/>
            <person name="Stavropoulos S."/>
            <person name="Stone C."/>
            <person name="Strader C."/>
            <person name="Tesfaye S."/>
            <person name="Thomson T."/>
            <person name="Thoulutsang Y."/>
            <person name="Thoulutsang D."/>
            <person name="Topham K."/>
            <person name="Topping I."/>
            <person name="Tsamla T."/>
            <person name="Vassiliev H."/>
            <person name="Vo A."/>
            <person name="Wangchuk T."/>
            <person name="Wangdi T."/>
            <person name="Weiand M."/>
            <person name="Wilkinson J."/>
            <person name="Wilson A."/>
            <person name="Yadav S."/>
            <person name="Young G."/>
            <person name="Yu Q."/>
            <person name="Zembek L."/>
            <person name="Zhong D."/>
            <person name="Zimmer A."/>
            <person name="Zwirko Z."/>
            <person name="Jaffe D.B."/>
            <person name="Alvarez P."/>
            <person name="Brockman W."/>
            <person name="Butler J."/>
            <person name="Chin C."/>
            <person name="Gnerre S."/>
            <person name="Grabherr M."/>
            <person name="Kleber M."/>
            <person name="Mauceli E."/>
            <person name="MacCallum I."/>
        </authorList>
    </citation>
    <scope>NUCLEOTIDE SEQUENCE [LARGE SCALE GENOMIC DNA]</scope>
    <source>
        <strain evidence="3">Tucson 14024-0371.13</strain>
    </source>
</reference>
<feature type="compositionally biased region" description="Basic and acidic residues" evidence="1">
    <location>
        <begin position="1566"/>
        <end position="1581"/>
    </location>
</feature>
<feature type="compositionally biased region" description="Basic and acidic residues" evidence="1">
    <location>
        <begin position="1978"/>
        <end position="1989"/>
    </location>
</feature>
<feature type="compositionally biased region" description="Basic residues" evidence="1">
    <location>
        <begin position="433"/>
        <end position="447"/>
    </location>
</feature>
<dbReference type="EMBL" id="CH902617">
    <property type="protein sequence ID" value="EDV43457.1"/>
    <property type="molecule type" value="Genomic_DNA"/>
</dbReference>
<gene>
    <name evidence="2" type="primary">Dana\GF16513</name>
    <name evidence="2" type="synonym">dana_GLEANR_17782</name>
    <name evidence="2" type="ORF">GF16513</name>
</gene>
<feature type="compositionally biased region" description="Polar residues" evidence="1">
    <location>
        <begin position="1795"/>
        <end position="1812"/>
    </location>
</feature>
<protein>
    <recommendedName>
        <fullName evidence="4">Titin</fullName>
    </recommendedName>
</protein>
<feature type="compositionally biased region" description="Basic and acidic residues" evidence="1">
    <location>
        <begin position="1126"/>
        <end position="1137"/>
    </location>
</feature>
<feature type="compositionally biased region" description="Basic and acidic residues" evidence="1">
    <location>
        <begin position="3217"/>
        <end position="3241"/>
    </location>
</feature>
<dbReference type="KEGG" id="dan:6499309"/>
<feature type="compositionally biased region" description="Polar residues" evidence="1">
    <location>
        <begin position="468"/>
        <end position="482"/>
    </location>
</feature>
<proteinExistence type="predicted"/>
<feature type="region of interest" description="Disordered" evidence="1">
    <location>
        <begin position="1116"/>
        <end position="1202"/>
    </location>
</feature>
<dbReference type="GeneID" id="6499309"/>
<feature type="compositionally biased region" description="Basic and acidic residues" evidence="1">
    <location>
        <begin position="3367"/>
        <end position="3380"/>
    </location>
</feature>
<feature type="region of interest" description="Disordered" evidence="1">
    <location>
        <begin position="1977"/>
        <end position="2103"/>
    </location>
</feature>
<feature type="region of interest" description="Disordered" evidence="1">
    <location>
        <begin position="104"/>
        <end position="135"/>
    </location>
</feature>
<dbReference type="InParanoid" id="B3M2S7"/>
<feature type="compositionally biased region" description="Basic and acidic residues" evidence="1">
    <location>
        <begin position="1696"/>
        <end position="1713"/>
    </location>
</feature>
<feature type="compositionally biased region" description="Basic and acidic residues" evidence="1">
    <location>
        <begin position="765"/>
        <end position="779"/>
    </location>
</feature>
<feature type="compositionally biased region" description="Basic and acidic residues" evidence="1">
    <location>
        <begin position="1165"/>
        <end position="1178"/>
    </location>
</feature>
<accession>B3M2S7</accession>
<sequence>MSLDGARLHYVDKDGAVVVVPAKGRSFQVGAYLTCDLLLGGEQGERLICEIMRDASGRVYLYNKSISETIHLDDKAILKDKKRPLLHGGRIKIFDQDYTWEFPKSDDAEDVPGTPERLLPAEQGSNSCPSLKSHRPQIDKRLTVHNFHYSINSDDEGNTSIESRDQDESLAEPENDLNLTAPPSMEPTTCETPKVDLVEATQNKENTTSTPASHQKLLKLCGRSDVVITSFSPRETGVKIEKSFTCVRKPAVATTPNVSTPKSAYSTPKGVLSELNDDSCSRDLMDFSTPSTSQKGKRESSMYLIDLTTPSKLRQTTNAKQLPTPISVDSTDESSDGSPMVIDITNSATPPSPAVPQAKQDNQTPRRLVAGTPKRTPQSLMKRALLTSTKKQIAEKHNGPGVKGSPSAAATPTPKRMSLLEARRQCLTTPRRLPFHPHRQTPVHHRSGSHESDRNKPPKTSPRKKHSQNLSTPRENKLSQLRKSLAASKRSPAVDKSNMLVAKACRSLNSPKGGSPKPGSPKPESPVNRLTFNTSQRKCSTPEKNDDSTSELSRTFTVLDDNQGEEKDKAISVVEAVAAIVSGELEVSFQIEDNVRALEKTLQLQETKTSSVATDFESEEKERATQAEPAEENMSVDATKEQESPIDAVPVVESQPSKALEDQCVEDPEENPEIAPVIEESICEEVHVDIPEKSHDEAEKIVEVIDDIICEEVPAEKVVSEEEVSQRRNEETPTAQTPVTRRSSRRLSVDQRAVATTPRRSTRRASMEASKKAETDTTKKLKRRASYSAVERQEVTTPRRKRRTSEDMSTPTRQSMRLLNTPKKTLAVDESVGDMGIIVEETSHDEGEISAVADDEDYGNELPGDEVDKVDYHGLRDLLKTPKSCSTPRFKGLREMMQTPKAPASPILDNIEEMLESSAGSTPHHKSSSVSVAHVTIEGGKLLDRVLKTPSARNIMVPNDPASAVLKSRTDSVAPPTTEYNLSMGNATLHLDKIFDDVARSADDTEVEINVTTVSSVADPLGATKQDDTISSEALMSVCTTGNESIRKDPLTSTTYKGALQADQLLGTKTDYRPVSPDVGEMSGIQLLDQTSDSMFSEPLMVSAVDSCDITVEETKADVPINPVEGHAEDTHDRSDTDSNVGLTEPLVLSDDDEEGSGSHATPKKSKDQSAAEKHNDTFEGQSIEYTLEESIAPEVSKKDNDKADAIAEASEKLEESQIEISLIKAEESAAESIENGTKLTDKSLVIELDDSSDTEAPPKATNESATVDLTILESEAVLLEEASVVESEVYYLDSTVESRSENQSQNIDLTVDISKSRDILANDTLEEVSILASTEEDAEPSEKPTESNSQLKPATVEDEVQELPVEDQPIPDVSSESKSSPEKADQLVAEASDTSTCIEQPSLSEQIPDDNQDVAFELPAEDVKADASLLQESITSEDVETGPITIEEISETPSTDKEILLDSAKEEHKDGVAGDDGPPKSTANGNEESPLASQTESESTAQQTKENETENVSSDLTVGACTAVVKDASEDSLVADKSAKDDVGSGNGANEIQIHSLDEPAGQNHSEESNKADASDEKTGNPETEIQSVDESHATRVLEETTTSVGYTEDADTASGINSAEVETSANNDSDICFVDDSLCQGDATSGDVENSDEKTQENETPLSTDSLLESSGLASFTDKDTSNQSLDRSLPQIPEDKTAINAKESLEKAEGADEAASSQVSSSPDNELVVLPAAEPPSQAQKTEDSEDAEDSIAKAETDTQGMNDISSASDGKTSADIVENVLEDSLFVATPESDNVQVNSVQETKSSISVREELVEDAADNEESIAELTRESLPPASLETTEVDPEEKSEIIQLDAAEPTDQPAEDPPSKENSDASPATEVISAEEVETPASQESLSDTNKDSNSIEEANDVSFAEVSTTEGNLELEEQSALGNAAEEVPEINQPEELDAPSTDVSQPCIDITDDMDILDDVDAESTKPTEVKEVTEEVTLNTETLSNTCKELEPNPAEDVPSTESIRDIDITDDTDSQNKKPISSDEEVPEKKEDALKTETGPSNTPKELETSQPEELDAPSTESIADQSCIEITDDTESLNNDLETTKPTAACEEVVTEDNEVTCPEDVLKESVSDQPEVLDASSTKSDQPCIDTIDDSESLHNVDSESITPAQANEVTEEAASKTDTCPDEALKEPEELVAPSAKADQPCIDITDDTDTESTEPTRAKEVTEEHEVTSEAETRPSKTPNQPESCIDITDDEENLNNLDSESVKLPGVCDEDVTKEPEVTIPAESSPSNAINVFAAQVQVPDSSSIVPEFANNISLTECHETEQEKQNNAIIIEDDRLPDEEACAHESIKLAENSLRQVEDSPVAAITETNPVIEIDDSSSSQQEFAKTADKPEVSVDEIKSSSNESDTNIPDLDIATVQESAIEDLPVDDNISQESESSEKDIIPPATPMEEDREKHSQTMDVHSELKTNVDQPANPLDIDHSKEGTAATDSNIVTISSDDESEDSPKEVIQTPSKEKEATPNLTNIETPIETAEDPTPEAAAVSHSIPKPSVDEEEAPKEEKPAKRTTRKGSAHADQSNEAIDLTRTKRRARKPSAEVVEESNDHKEESVPENSRRRLRKPSKEVEENKHEDVSKSTKGKPKLRGRTPSSEVAEEVEHVQEHKAADDLPPIEEEALESSTINELQTPIEKGNSDEKSEEPISSEDSKNSEESLQTIAEEVAPKNDAGADHAGDHEEPKKRRGRKPSADVASSTSKDPAKDAATDDSETHKVEQELPSIHEAPESLDHAEKPKRRGRKPSNNVVHADVEKPRRRGRTPADPEEPTEKKPRRNLRKASAEPTDPNVVPENEPLENIDEKDVPQQEELKPLTDAEASAETKEESATTTGPQDALPLQEKEETKPRRRGRKPTAESAEIPSKTDLVKSVVDEKAGTASEPEQEATKPLPEKEEHKIRRRGRKPTAETVELSSKEEPNLVPEASKPLAEEAEHKPRRRGRKPTVEPEDMSTKKDLLHSGAAEKSATASETEPEPVVPVPVPEEEPKTRRRGRKATAETVEIAATAEAIHLEPAPVVTARRRGRKATEDDDHSSVESKPKRRARNASVEEVKHDVPVNLQVEATPVVEVATEVLEKKPARRARKASTNVDEATPVKKTTARRARKADATHEDELEKRINLHDLPTEHAEAVVVTGASLKKNAQEPASSGEAAEEEITPRRREGRNLPRKNYDETSDEDKPSSSLRRARKPAVIKAQVAEAPSVSPQKIEAPPVSPQKITPPPMTPQKIESPVEEAATPINTVAPPEPTTSQRREGRNLPRKNYAEAPDEDKPSSRSRRVRNPTVKALELIVNSSPRPATPKKRKGKAAEVEEPQEKKTAQEAPEPLATAEPEPVVPASKARGGRRKADEVPVVETPETEAETKPAKKNARATARKAKVETPAEEQQPPIKKSRVASRAKTPVPSSEDVTTDPEEPVKKPAARSRARGGAKAAAAAVVEEPHPPAQESESEAPAPTAARSGRARKVHFEAIITPEEASSSEAAPKRATRSRRK</sequence>
<feature type="compositionally biased region" description="Polar residues" evidence="1">
    <location>
        <begin position="1616"/>
        <end position="1631"/>
    </location>
</feature>
<feature type="compositionally biased region" description="Basic and acidic residues" evidence="1">
    <location>
        <begin position="2219"/>
        <end position="2240"/>
    </location>
</feature>
<evidence type="ECO:0000313" key="2">
    <source>
        <dbReference type="EMBL" id="EDV43457.1"/>
    </source>
</evidence>
<feature type="compositionally biased region" description="Polar residues" evidence="1">
    <location>
        <begin position="2162"/>
        <end position="2172"/>
    </location>
</feature>
<feature type="compositionally biased region" description="Basic and acidic residues" evidence="1">
    <location>
        <begin position="2393"/>
        <end position="2406"/>
    </location>
</feature>
<dbReference type="InterPro" id="IPR008984">
    <property type="entry name" value="SMAD_FHA_dom_sf"/>
</dbReference>
<feature type="compositionally biased region" description="Basic and acidic residues" evidence="1">
    <location>
        <begin position="1591"/>
        <end position="1600"/>
    </location>
</feature>
<dbReference type="HOGENOM" id="CLU_224909_0_0_1"/>
<feature type="compositionally biased region" description="Basic and acidic residues" evidence="1">
    <location>
        <begin position="2609"/>
        <end position="2642"/>
    </location>
</feature>
<feature type="compositionally biased region" description="Polar residues" evidence="1">
    <location>
        <begin position="1393"/>
        <end position="1406"/>
    </location>
</feature>
<feature type="compositionally biased region" description="Basic and acidic residues" evidence="1">
    <location>
        <begin position="2457"/>
        <end position="2475"/>
    </location>
</feature>
<feature type="compositionally biased region" description="Low complexity" evidence="1">
    <location>
        <begin position="3058"/>
        <end position="3069"/>
    </location>
</feature>
<feature type="compositionally biased region" description="Polar residues" evidence="1">
    <location>
        <begin position="1761"/>
        <end position="1775"/>
    </location>
</feature>
<feature type="compositionally biased region" description="Acidic residues" evidence="1">
    <location>
        <begin position="1817"/>
        <end position="1828"/>
    </location>
</feature>
<dbReference type="STRING" id="7217.B3M2S7"/>
<feature type="compositionally biased region" description="Polar residues" evidence="1">
    <location>
        <begin position="1482"/>
        <end position="1517"/>
    </location>
</feature>
<feature type="compositionally biased region" description="Low complexity" evidence="1">
    <location>
        <begin position="1991"/>
        <end position="2002"/>
    </location>
</feature>
<feature type="region of interest" description="Disordered" evidence="1">
    <location>
        <begin position="3138"/>
        <end position="3553"/>
    </location>
</feature>
<feature type="region of interest" description="Disordered" evidence="1">
    <location>
        <begin position="717"/>
        <end position="814"/>
    </location>
</feature>
<feature type="compositionally biased region" description="Basic and acidic residues" evidence="1">
    <location>
        <begin position="717"/>
        <end position="731"/>
    </location>
</feature>
<feature type="compositionally biased region" description="Acidic residues" evidence="1">
    <location>
        <begin position="1941"/>
        <end position="1952"/>
    </location>
</feature>
<feature type="compositionally biased region" description="Low complexity" evidence="1">
    <location>
        <begin position="3381"/>
        <end position="3398"/>
    </location>
</feature>
<feature type="compositionally biased region" description="Basic and acidic residues" evidence="1">
    <location>
        <begin position="3166"/>
        <end position="3190"/>
    </location>
</feature>
<feature type="compositionally biased region" description="Polar residues" evidence="1">
    <location>
        <begin position="732"/>
        <end position="741"/>
    </location>
</feature>
<feature type="compositionally biased region" description="Low complexity" evidence="1">
    <location>
        <begin position="3505"/>
        <end position="3518"/>
    </location>
</feature>
<organism evidence="2 3">
    <name type="scientific">Drosophila ananassae</name>
    <name type="common">Fruit fly</name>
    <dbReference type="NCBI Taxonomy" id="7217"/>
    <lineage>
        <taxon>Eukaryota</taxon>
        <taxon>Metazoa</taxon>
        <taxon>Ecdysozoa</taxon>
        <taxon>Arthropoda</taxon>
        <taxon>Hexapoda</taxon>
        <taxon>Insecta</taxon>
        <taxon>Pterygota</taxon>
        <taxon>Neoptera</taxon>
        <taxon>Endopterygota</taxon>
        <taxon>Diptera</taxon>
        <taxon>Brachycera</taxon>
        <taxon>Muscomorpha</taxon>
        <taxon>Ephydroidea</taxon>
        <taxon>Drosophilidae</taxon>
        <taxon>Drosophila</taxon>
        <taxon>Sophophora</taxon>
    </lineage>
</organism>
<feature type="compositionally biased region" description="Basic and acidic residues" evidence="1">
    <location>
        <begin position="2787"/>
        <end position="2796"/>
    </location>
</feature>
<feature type="compositionally biased region" description="Polar residues" evidence="1">
    <location>
        <begin position="1893"/>
        <end position="1910"/>
    </location>
</feature>
<feature type="compositionally biased region" description="Basic residues" evidence="1">
    <location>
        <begin position="3426"/>
        <end position="3436"/>
    </location>
</feature>
<feature type="region of interest" description="Disordered" evidence="1">
    <location>
        <begin position="606"/>
        <end position="644"/>
    </location>
</feature>
<feature type="compositionally biased region" description="Polar residues" evidence="1">
    <location>
        <begin position="1718"/>
        <end position="1727"/>
    </location>
</feature>
<feature type="compositionally biased region" description="Basic and acidic residues" evidence="1">
    <location>
        <begin position="2763"/>
        <end position="2780"/>
    </location>
</feature>
<feature type="region of interest" description="Disordered" evidence="1">
    <location>
        <begin position="150"/>
        <end position="189"/>
    </location>
</feature>
<feature type="region of interest" description="Disordered" evidence="1">
    <location>
        <begin position="1296"/>
        <end position="1776"/>
    </location>
</feature>
<feature type="region of interest" description="Disordered" evidence="1">
    <location>
        <begin position="2367"/>
        <end position="3112"/>
    </location>
</feature>